<dbReference type="PROSITE" id="PS00187">
    <property type="entry name" value="TPP_ENZYMES"/>
    <property type="match status" value="1"/>
</dbReference>
<comment type="caution">
    <text evidence="7">The sequence shown here is derived from an EMBL/GenBank/DDBJ whole genome shotgun (WGS) entry which is preliminary data.</text>
</comment>
<protein>
    <submittedName>
        <fullName evidence="7">Thiamine pyrophosphate-binding protein</fullName>
    </submittedName>
</protein>
<dbReference type="InterPro" id="IPR011766">
    <property type="entry name" value="TPP_enzyme_TPP-bd"/>
</dbReference>
<evidence type="ECO:0000259" key="5">
    <source>
        <dbReference type="Pfam" id="PF02775"/>
    </source>
</evidence>
<accession>A0ABX0J7S7</accession>
<sequence length="540" mass="58139">METVSKILSYHLNKWGVTHVFGIPGKPITPLILELDQLGITFVLSKHECGAGFEAAGYAIASRGLGVALVTAGPGGTNMLTAAGQALATQSPVLFLTGQPPIKEIGKVLGQDSTMFGTDLVKMFEQVTKFSARVERGDLFEVYLKHAIERAFTGVRGPVHLSIPLDVLVEGIQPFELELPLQYPQVISTNIDKVAQLMLEAKRPVLFVGGGIHAHDAYEELEQVATRLNMPVMTTPSGKGVFTSRHPLSLGPFGLGGSQASEDYIREGVDVMIVIGSQLSDLEVPGLSPALYPKLIIHFDYESTFIGKTLSVPTIPVLGNLKRNLQAIIHHTRTATVERSLPIMAEECLTAHASGYLSAELVMRIMRNELPGDAVVFGDAGSHSFYAIKYFDIEEPGTFFFEEVFASMGRAIGYAVGAKMAAPEKTVVCLTGDGCMFMTGTEVSTAVNYGAPVIFVVLNNASLDMVEKGMARHLGRAVGTNYHVPMQAAKFGEAMGAAGFRCTTEEELRAALVQALTNKQVNVIEVMVDPQEVPPTMKRG</sequence>
<proteinExistence type="inferred from homology"/>
<evidence type="ECO:0000256" key="1">
    <source>
        <dbReference type="ARBA" id="ARBA00007812"/>
    </source>
</evidence>
<evidence type="ECO:0000313" key="7">
    <source>
        <dbReference type="EMBL" id="NHN32482.1"/>
    </source>
</evidence>
<name>A0ABX0J7S7_9BACL</name>
<dbReference type="EMBL" id="JAAOIW010000008">
    <property type="protein sequence ID" value="NHN32482.1"/>
    <property type="molecule type" value="Genomic_DNA"/>
</dbReference>
<dbReference type="Gene3D" id="3.40.50.970">
    <property type="match status" value="2"/>
</dbReference>
<feature type="domain" description="Thiamine pyrophosphate enzyme TPP-binding" evidence="5">
    <location>
        <begin position="379"/>
        <end position="526"/>
    </location>
</feature>
<evidence type="ECO:0000256" key="3">
    <source>
        <dbReference type="RuleBase" id="RU362132"/>
    </source>
</evidence>
<dbReference type="PANTHER" id="PTHR18968:SF167">
    <property type="entry name" value="ACETOLACTATE SYNTHASE LARGE SUBUNIT ILVB2-RELATED"/>
    <property type="match status" value="1"/>
</dbReference>
<dbReference type="SUPFAM" id="SSF52467">
    <property type="entry name" value="DHS-like NAD/FAD-binding domain"/>
    <property type="match status" value="1"/>
</dbReference>
<keyword evidence="2 3" id="KW-0786">Thiamine pyrophosphate</keyword>
<dbReference type="PANTHER" id="PTHR18968">
    <property type="entry name" value="THIAMINE PYROPHOSPHATE ENZYMES"/>
    <property type="match status" value="1"/>
</dbReference>
<reference evidence="7" key="1">
    <citation type="submission" date="2020-03" db="EMBL/GenBank/DDBJ databases">
        <title>Draft sequencing of Paenibacilllus sp. S3N08.</title>
        <authorList>
            <person name="Kim D.-U."/>
        </authorList>
    </citation>
    <scope>NUCLEOTIDE SEQUENCE</scope>
    <source>
        <strain evidence="7">S3N08</strain>
    </source>
</reference>
<keyword evidence="8" id="KW-1185">Reference proteome</keyword>
<dbReference type="RefSeq" id="WP_166152767.1">
    <property type="nucleotide sequence ID" value="NZ_JAAOIW010000008.1"/>
</dbReference>
<comment type="similarity">
    <text evidence="1 3">Belongs to the TPP enzyme family.</text>
</comment>
<evidence type="ECO:0000256" key="2">
    <source>
        <dbReference type="ARBA" id="ARBA00023052"/>
    </source>
</evidence>
<dbReference type="Proteomes" id="UP001165962">
    <property type="component" value="Unassembled WGS sequence"/>
</dbReference>
<dbReference type="Gene3D" id="3.40.50.1220">
    <property type="entry name" value="TPP-binding domain"/>
    <property type="match status" value="1"/>
</dbReference>
<dbReference type="Pfam" id="PF02775">
    <property type="entry name" value="TPP_enzyme_C"/>
    <property type="match status" value="1"/>
</dbReference>
<feature type="domain" description="Thiamine pyrophosphate enzyme central" evidence="4">
    <location>
        <begin position="191"/>
        <end position="328"/>
    </location>
</feature>
<gene>
    <name evidence="7" type="ORF">G9U52_21815</name>
</gene>
<dbReference type="Pfam" id="PF00205">
    <property type="entry name" value="TPP_enzyme_M"/>
    <property type="match status" value="1"/>
</dbReference>
<dbReference type="InterPro" id="IPR029035">
    <property type="entry name" value="DHS-like_NAD/FAD-binding_dom"/>
</dbReference>
<evidence type="ECO:0000259" key="4">
    <source>
        <dbReference type="Pfam" id="PF00205"/>
    </source>
</evidence>
<dbReference type="InterPro" id="IPR000399">
    <property type="entry name" value="TPP-bd_CS"/>
</dbReference>
<dbReference type="Pfam" id="PF02776">
    <property type="entry name" value="TPP_enzyme_N"/>
    <property type="match status" value="1"/>
</dbReference>
<dbReference type="InterPro" id="IPR029061">
    <property type="entry name" value="THDP-binding"/>
</dbReference>
<dbReference type="InterPro" id="IPR012000">
    <property type="entry name" value="Thiamin_PyroP_enz_cen_dom"/>
</dbReference>
<dbReference type="InterPro" id="IPR045229">
    <property type="entry name" value="TPP_enz"/>
</dbReference>
<dbReference type="CDD" id="cd00568">
    <property type="entry name" value="TPP_enzymes"/>
    <property type="match status" value="1"/>
</dbReference>
<dbReference type="InterPro" id="IPR012001">
    <property type="entry name" value="Thiamin_PyroP_enz_TPP-bd_dom"/>
</dbReference>
<evidence type="ECO:0000259" key="6">
    <source>
        <dbReference type="Pfam" id="PF02776"/>
    </source>
</evidence>
<dbReference type="SUPFAM" id="SSF52518">
    <property type="entry name" value="Thiamin diphosphate-binding fold (THDP-binding)"/>
    <property type="match status" value="2"/>
</dbReference>
<organism evidence="7 8">
    <name type="scientific">Paenibacillus agricola</name>
    <dbReference type="NCBI Taxonomy" id="2716264"/>
    <lineage>
        <taxon>Bacteria</taxon>
        <taxon>Bacillati</taxon>
        <taxon>Bacillota</taxon>
        <taxon>Bacilli</taxon>
        <taxon>Bacillales</taxon>
        <taxon>Paenibacillaceae</taxon>
        <taxon>Paenibacillus</taxon>
    </lineage>
</organism>
<evidence type="ECO:0000313" key="8">
    <source>
        <dbReference type="Proteomes" id="UP001165962"/>
    </source>
</evidence>
<dbReference type="CDD" id="cd07035">
    <property type="entry name" value="TPP_PYR_POX_like"/>
    <property type="match status" value="1"/>
</dbReference>
<feature type="domain" description="Thiamine pyrophosphate enzyme N-terminal TPP-binding" evidence="6">
    <location>
        <begin position="3"/>
        <end position="107"/>
    </location>
</feature>